<gene>
    <name evidence="1" type="ORF">CDL12_18449</name>
</gene>
<evidence type="ECO:0000313" key="2">
    <source>
        <dbReference type="Proteomes" id="UP000231279"/>
    </source>
</evidence>
<sequence>MNRLHGKELEISLSQTRFLLHFDGEVVLGADRDGIEDIILALWSNYFPELSA</sequence>
<organism evidence="1 2">
    <name type="scientific">Handroanthus impetiginosus</name>
    <dbReference type="NCBI Taxonomy" id="429701"/>
    <lineage>
        <taxon>Eukaryota</taxon>
        <taxon>Viridiplantae</taxon>
        <taxon>Streptophyta</taxon>
        <taxon>Embryophyta</taxon>
        <taxon>Tracheophyta</taxon>
        <taxon>Spermatophyta</taxon>
        <taxon>Magnoliopsida</taxon>
        <taxon>eudicotyledons</taxon>
        <taxon>Gunneridae</taxon>
        <taxon>Pentapetalae</taxon>
        <taxon>asterids</taxon>
        <taxon>lamiids</taxon>
        <taxon>Lamiales</taxon>
        <taxon>Bignoniaceae</taxon>
        <taxon>Crescentiina</taxon>
        <taxon>Tabebuia alliance</taxon>
        <taxon>Handroanthus</taxon>
    </lineage>
</organism>
<dbReference type="Proteomes" id="UP000231279">
    <property type="component" value="Unassembled WGS sequence"/>
</dbReference>
<keyword evidence="2" id="KW-1185">Reference proteome</keyword>
<accession>A0A2G9GUM0</accession>
<comment type="caution">
    <text evidence="1">The sequence shown here is derived from an EMBL/GenBank/DDBJ whole genome shotgun (WGS) entry which is preliminary data.</text>
</comment>
<name>A0A2G9GUM0_9LAMI</name>
<dbReference type="EMBL" id="NKXS01003652">
    <property type="protein sequence ID" value="PIN08973.1"/>
    <property type="molecule type" value="Genomic_DNA"/>
</dbReference>
<dbReference type="AlphaFoldDB" id="A0A2G9GUM0"/>
<reference evidence="2" key="1">
    <citation type="journal article" date="2018" name="Gigascience">
        <title>Genome assembly of the Pink Ipe (Handroanthus impetiginosus, Bignoniaceae), a highly valued, ecologically keystone Neotropical timber forest tree.</title>
        <authorList>
            <person name="Silva-Junior O.B."/>
            <person name="Grattapaglia D."/>
            <person name="Novaes E."/>
            <person name="Collevatti R.G."/>
        </authorList>
    </citation>
    <scope>NUCLEOTIDE SEQUENCE [LARGE SCALE GENOMIC DNA]</scope>
    <source>
        <strain evidence="2">cv. UFG-1</strain>
    </source>
</reference>
<evidence type="ECO:0000313" key="1">
    <source>
        <dbReference type="EMBL" id="PIN08973.1"/>
    </source>
</evidence>
<protein>
    <submittedName>
        <fullName evidence="1">Uncharacterized protein</fullName>
    </submittedName>
</protein>
<proteinExistence type="predicted"/>